<gene>
    <name evidence="1" type="ORF">C452_05063</name>
</gene>
<proteinExistence type="predicted"/>
<dbReference type="AlphaFoldDB" id="M0ICJ4"/>
<protein>
    <submittedName>
        <fullName evidence="1">Uncharacterized protein</fullName>
    </submittedName>
</protein>
<organism evidence="1 2">
    <name type="scientific">Haloferax volcanii JCM 10717</name>
    <dbReference type="NCBI Taxonomy" id="1227458"/>
    <lineage>
        <taxon>Archaea</taxon>
        <taxon>Methanobacteriati</taxon>
        <taxon>Methanobacteriota</taxon>
        <taxon>Stenosarchaea group</taxon>
        <taxon>Halobacteria</taxon>
        <taxon>Halobacteriales</taxon>
        <taxon>Haloferacaceae</taxon>
        <taxon>Haloferax</taxon>
    </lineage>
</organism>
<evidence type="ECO:0000313" key="1">
    <source>
        <dbReference type="EMBL" id="ELZ93563.1"/>
    </source>
</evidence>
<accession>M0ICJ4</accession>
<evidence type="ECO:0000313" key="2">
    <source>
        <dbReference type="Proteomes" id="UP000011577"/>
    </source>
</evidence>
<dbReference type="Proteomes" id="UP000011577">
    <property type="component" value="Unassembled WGS sequence"/>
</dbReference>
<dbReference type="PATRIC" id="fig|1227458.3.peg.982"/>
<name>M0ICJ4_HALVO</name>
<dbReference type="RefSeq" id="WP_006600427.1">
    <property type="nucleotide sequence ID" value="NZ_AOLL01000009.1"/>
</dbReference>
<reference evidence="1 2" key="1">
    <citation type="journal article" date="2014" name="PLoS Genet.">
        <title>Phylogenetically driven sequencing of extremely halophilic archaea reveals strategies for static and dynamic osmo-response.</title>
        <authorList>
            <person name="Becker E.A."/>
            <person name="Seitzer P.M."/>
            <person name="Tritt A."/>
            <person name="Larsen D."/>
            <person name="Krusor M."/>
            <person name="Yao A.I."/>
            <person name="Wu D."/>
            <person name="Madern D."/>
            <person name="Eisen J.A."/>
            <person name="Darling A.E."/>
            <person name="Facciotti M.T."/>
        </authorList>
    </citation>
    <scope>NUCLEOTIDE SEQUENCE [LARGE SCALE GENOMIC DNA]</scope>
    <source>
        <strain evidence="1 2">JCM 10717</strain>
    </source>
</reference>
<comment type="caution">
    <text evidence="1">The sequence shown here is derived from an EMBL/GenBank/DDBJ whole genome shotgun (WGS) entry which is preliminary data.</text>
</comment>
<dbReference type="EMBL" id="AOLL01000009">
    <property type="protein sequence ID" value="ELZ93563.1"/>
    <property type="molecule type" value="Genomic_DNA"/>
</dbReference>
<sequence length="104" mass="11816">MGDDTPTDSRAKEVKKLVRAHIRVLAHWHDEEVKSLSTKVVEDPMYKPLSPSDLEAEFYAERREALGDIELEPVSWAKPPVPHEASQFVDPRPVEWRATVAKGD</sequence>